<protein>
    <submittedName>
        <fullName evidence="2">Uncharacterized protein</fullName>
    </submittedName>
</protein>
<gene>
    <name evidence="2" type="ORF">g.111922</name>
</gene>
<evidence type="ECO:0000256" key="1">
    <source>
        <dbReference type="SAM" id="MobiDB-lite"/>
    </source>
</evidence>
<accession>A0A2S2PHP9</accession>
<proteinExistence type="predicted"/>
<dbReference type="AlphaFoldDB" id="A0A2S2PHP9"/>
<reference evidence="2" key="1">
    <citation type="submission" date="2018-04" db="EMBL/GenBank/DDBJ databases">
        <title>Transcriptome of Schizaphis graminum biotype I.</title>
        <authorList>
            <person name="Scully E.D."/>
            <person name="Geib S.M."/>
            <person name="Palmer N.A."/>
            <person name="Koch K."/>
            <person name="Bradshaw J."/>
            <person name="Heng-Moss T."/>
            <person name="Sarath G."/>
        </authorList>
    </citation>
    <scope>NUCLEOTIDE SEQUENCE</scope>
</reference>
<dbReference type="EMBL" id="GGMR01016363">
    <property type="protein sequence ID" value="MBY28982.1"/>
    <property type="molecule type" value="Transcribed_RNA"/>
</dbReference>
<feature type="compositionally biased region" description="Polar residues" evidence="1">
    <location>
        <begin position="1"/>
        <end position="39"/>
    </location>
</feature>
<name>A0A2S2PHP9_SCHGA</name>
<feature type="region of interest" description="Disordered" evidence="1">
    <location>
        <begin position="1"/>
        <end position="41"/>
    </location>
</feature>
<evidence type="ECO:0000313" key="2">
    <source>
        <dbReference type="EMBL" id="MBY28982.1"/>
    </source>
</evidence>
<sequence>MQPNETFPSLLSDQMSRQSSSVDQLPYVQSSSVYQPPQDEQTKCQKLGSISSRHFRRIVKSAKEKCIASKTPLLRTSLIPSIVNINSIDTTEAVLPSINAAVPNCDYKLYQKCIFESTKTTLDVAKEKYYYFLCQDD</sequence>
<organism evidence="2">
    <name type="scientific">Schizaphis graminum</name>
    <name type="common">Green bug aphid</name>
    <dbReference type="NCBI Taxonomy" id="13262"/>
    <lineage>
        <taxon>Eukaryota</taxon>
        <taxon>Metazoa</taxon>
        <taxon>Ecdysozoa</taxon>
        <taxon>Arthropoda</taxon>
        <taxon>Hexapoda</taxon>
        <taxon>Insecta</taxon>
        <taxon>Pterygota</taxon>
        <taxon>Neoptera</taxon>
        <taxon>Paraneoptera</taxon>
        <taxon>Hemiptera</taxon>
        <taxon>Sternorrhyncha</taxon>
        <taxon>Aphidomorpha</taxon>
        <taxon>Aphidoidea</taxon>
        <taxon>Aphididae</taxon>
        <taxon>Aphidini</taxon>
        <taxon>Schizaphis</taxon>
    </lineage>
</organism>